<organism evidence="1 2">
    <name type="scientific">Lymnaea stagnalis</name>
    <name type="common">Great pond snail</name>
    <name type="synonym">Helix stagnalis</name>
    <dbReference type="NCBI Taxonomy" id="6523"/>
    <lineage>
        <taxon>Eukaryota</taxon>
        <taxon>Metazoa</taxon>
        <taxon>Spiralia</taxon>
        <taxon>Lophotrochozoa</taxon>
        <taxon>Mollusca</taxon>
        <taxon>Gastropoda</taxon>
        <taxon>Heterobranchia</taxon>
        <taxon>Euthyneura</taxon>
        <taxon>Panpulmonata</taxon>
        <taxon>Hygrophila</taxon>
        <taxon>Lymnaeoidea</taxon>
        <taxon>Lymnaeidae</taxon>
        <taxon>Lymnaea</taxon>
    </lineage>
</organism>
<feature type="non-terminal residue" evidence="1">
    <location>
        <position position="286"/>
    </location>
</feature>
<name>A0AAV2I4R6_LYMST</name>
<dbReference type="EMBL" id="CAXITT010000402">
    <property type="protein sequence ID" value="CAL1540859.1"/>
    <property type="molecule type" value="Genomic_DNA"/>
</dbReference>
<feature type="non-terminal residue" evidence="1">
    <location>
        <position position="1"/>
    </location>
</feature>
<dbReference type="Proteomes" id="UP001497497">
    <property type="component" value="Unassembled WGS sequence"/>
</dbReference>
<accession>A0AAV2I4R6</accession>
<evidence type="ECO:0000313" key="1">
    <source>
        <dbReference type="EMBL" id="CAL1540859.1"/>
    </source>
</evidence>
<comment type="caution">
    <text evidence="1">The sequence shown here is derived from an EMBL/GenBank/DDBJ whole genome shotgun (WGS) entry which is preliminary data.</text>
</comment>
<gene>
    <name evidence="1" type="ORF">GSLYS_00014508001</name>
</gene>
<keyword evidence="2" id="KW-1185">Reference proteome</keyword>
<proteinExistence type="predicted"/>
<dbReference type="AlphaFoldDB" id="A0AAV2I4R6"/>
<evidence type="ECO:0000313" key="2">
    <source>
        <dbReference type="Proteomes" id="UP001497497"/>
    </source>
</evidence>
<protein>
    <submittedName>
        <fullName evidence="1">Uncharacterized protein</fullName>
    </submittedName>
</protein>
<reference evidence="1 2" key="1">
    <citation type="submission" date="2024-04" db="EMBL/GenBank/DDBJ databases">
        <authorList>
            <consortium name="Genoscope - CEA"/>
            <person name="William W."/>
        </authorList>
    </citation>
    <scope>NUCLEOTIDE SEQUENCE [LARGE SCALE GENOMIC DNA]</scope>
</reference>
<sequence>IPGAAVGGGLLLRENLDMEISTGTDAQFQQQMNACPNRKGHMLYKPIYEFSIMDLPPAYRDRAFFDFVTRSAELVAQVVTNKVSEGRTVELPLHAQRGQEFLRAATGWFCGEYEIFSKEDCICPECKASGAPKKRYAVFNLCTAKMFIFDKSEAEKAVVKLFYNKENEPENISLLYGMDLSYDKDGCDWVLMRCCTHDEKAIMLLSSYVTNLIRGHFLWMWRHRFTQTPLIIFVCHPHGRAKHIACCTDLVQRKVRDLPDKGELTYYLYGLPTCRGMCGAPIRVYG</sequence>